<dbReference type="Proteomes" id="UP000095149">
    <property type="component" value="Unassembled WGS sequence"/>
</dbReference>
<feature type="compositionally biased region" description="Polar residues" evidence="1">
    <location>
        <begin position="206"/>
        <end position="267"/>
    </location>
</feature>
<feature type="compositionally biased region" description="Low complexity" evidence="1">
    <location>
        <begin position="107"/>
        <end position="119"/>
    </location>
</feature>
<feature type="compositionally biased region" description="Polar residues" evidence="1">
    <location>
        <begin position="84"/>
        <end position="98"/>
    </location>
</feature>
<feature type="compositionally biased region" description="Gly residues" evidence="1">
    <location>
        <begin position="178"/>
        <end position="188"/>
    </location>
</feature>
<accession>A0A1E3K593</accession>
<name>A0A1E3K593_9TREE</name>
<feature type="compositionally biased region" description="Gly residues" evidence="1">
    <location>
        <begin position="648"/>
        <end position="657"/>
    </location>
</feature>
<feature type="compositionally biased region" description="Polar residues" evidence="1">
    <location>
        <begin position="307"/>
        <end position="323"/>
    </location>
</feature>
<organism evidence="2 3">
    <name type="scientific">Cryptococcus amylolentus CBS 6273</name>
    <dbReference type="NCBI Taxonomy" id="1296118"/>
    <lineage>
        <taxon>Eukaryota</taxon>
        <taxon>Fungi</taxon>
        <taxon>Dikarya</taxon>
        <taxon>Basidiomycota</taxon>
        <taxon>Agaricomycotina</taxon>
        <taxon>Tremellomycetes</taxon>
        <taxon>Tremellales</taxon>
        <taxon>Cryptococcaceae</taxon>
        <taxon>Cryptococcus</taxon>
    </lineage>
</organism>
<reference evidence="2 3" key="1">
    <citation type="submission" date="2016-06" db="EMBL/GenBank/DDBJ databases">
        <title>Evolution of pathogenesis and genome organization in the Tremellales.</title>
        <authorList>
            <person name="Cuomo C."/>
            <person name="Litvintseva A."/>
            <person name="Heitman J."/>
            <person name="Chen Y."/>
            <person name="Sun S."/>
            <person name="Springer D."/>
            <person name="Dromer F."/>
            <person name="Young S."/>
            <person name="Zeng Q."/>
            <person name="Chapman S."/>
            <person name="Gujja S."/>
            <person name="Saif S."/>
            <person name="Birren B."/>
        </authorList>
    </citation>
    <scope>NUCLEOTIDE SEQUENCE [LARGE SCALE GENOMIC DNA]</scope>
    <source>
        <strain evidence="2 3">CBS 6273</strain>
    </source>
</reference>
<feature type="region of interest" description="Disordered" evidence="1">
    <location>
        <begin position="548"/>
        <end position="778"/>
    </location>
</feature>
<evidence type="ECO:0000313" key="2">
    <source>
        <dbReference type="EMBL" id="ODO08013.1"/>
    </source>
</evidence>
<protein>
    <submittedName>
        <fullName evidence="2">Uncharacterized protein</fullName>
    </submittedName>
</protein>
<feature type="compositionally biased region" description="Polar residues" evidence="1">
    <location>
        <begin position="678"/>
        <end position="692"/>
    </location>
</feature>
<gene>
    <name evidence="2" type="ORF">I350_03596</name>
</gene>
<evidence type="ECO:0000256" key="1">
    <source>
        <dbReference type="SAM" id="MobiDB-lite"/>
    </source>
</evidence>
<feature type="compositionally biased region" description="Low complexity" evidence="1">
    <location>
        <begin position="710"/>
        <end position="754"/>
    </location>
</feature>
<evidence type="ECO:0000313" key="3">
    <source>
        <dbReference type="Proteomes" id="UP000095149"/>
    </source>
</evidence>
<feature type="compositionally biased region" description="Low complexity" evidence="1">
    <location>
        <begin position="550"/>
        <end position="561"/>
    </location>
</feature>
<feature type="compositionally biased region" description="Basic and acidic residues" evidence="1">
    <location>
        <begin position="579"/>
        <end position="594"/>
    </location>
</feature>
<sequence length="778" mass="75104">MSNTINNVERKIENTFSSGQPGTTGREPFEDSSTSIGGNTGTGQYGSGTNTHGLGNTSSLGQGQTGGAYGSSGQSGLGQTTSSNYGGDNLGNTSSLGQGQTGGAYWSSGQSGLGQTTSSGYGGDNVTGIDSQHNQGVGAGSTGLHSGSGVGPNTTSGSGLGHTSSTGQAGSTTSGSHHGTGTGLGAGAAAGGAAYEAEKHLGKGGHNSSSTGASHGNTLPEQQQFRNESSNPSGTGLTGSQGVSGLDSRQQGSLNQGTTGTNYGSDSTNKHHGAGLASGAAASGAAYEAQKHGKRNTSDTAAGTRDVSGTSGAHGYNAQSSNVAGHGLTGDNKTHSSTHGSHTHGSGNHSSAGNVAREAEREGSHAHHSGAGKNAAAGTAAGAASGAAVGHHASNTHDRSTTSSDPTSTQAPEQSHEGGGSNGLGTHAADCSGGPHDSTHHKVLPGNQPGSGHTGQGVSGGTRTAGEGASTDKVGKQGQNAAAYERSTTEGPVTGGAAGTDRFDTDKSSSSHGGVKGAAAGAAAGAAGGAATGQVLFHINRDCKTHNYDGTTGSHSGLSGSEDPNKQQSGGAKGIFTTSDKDFTNNERLGKGAYEDSNAAVQNNTSGPGGNPALTGREGNSRTNPVSGETGLSHTSSSHTSGHHGTATGAGVGGVTGGAAYEANKHSGNHGTSTGSSVPGQYPSSTTASSTGGVHDSAGHRAGVVGGDGTTATNASSGYGQGAQTGQYTGTQSTGTTTPSTGATGTSGHSTTAQNVEAAEEDSTQKKGLIEKVKEAIL</sequence>
<feature type="compositionally biased region" description="Low complexity" evidence="1">
    <location>
        <begin position="371"/>
        <end position="393"/>
    </location>
</feature>
<feature type="region of interest" description="Disordered" evidence="1">
    <location>
        <begin position="200"/>
        <end position="517"/>
    </location>
</feature>
<dbReference type="AlphaFoldDB" id="A0A1E3K593"/>
<feature type="compositionally biased region" description="Gly residues" evidence="1">
    <location>
        <begin position="63"/>
        <end position="76"/>
    </location>
</feature>
<feature type="region of interest" description="Disordered" evidence="1">
    <location>
        <begin position="1"/>
        <end position="188"/>
    </location>
</feature>
<feature type="compositionally biased region" description="Low complexity" evidence="1">
    <location>
        <begin position="274"/>
        <end position="286"/>
    </location>
</feature>
<feature type="compositionally biased region" description="Gly residues" evidence="1">
    <location>
        <begin position="137"/>
        <end position="150"/>
    </location>
</feature>
<comment type="caution">
    <text evidence="2">The sequence shown here is derived from an EMBL/GenBank/DDBJ whole genome shotgun (WGS) entry which is preliminary data.</text>
</comment>
<feature type="compositionally biased region" description="Low complexity" evidence="1">
    <location>
        <begin position="335"/>
        <end position="351"/>
    </location>
</feature>
<dbReference type="EMBL" id="MEKH01000005">
    <property type="protein sequence ID" value="ODO08013.1"/>
    <property type="molecule type" value="Genomic_DNA"/>
</dbReference>
<feature type="compositionally biased region" description="Polar residues" evidence="1">
    <location>
        <begin position="14"/>
        <end position="23"/>
    </location>
</feature>
<proteinExistence type="predicted"/>
<dbReference type="OrthoDB" id="2575819at2759"/>
<feature type="compositionally biased region" description="Basic and acidic residues" evidence="1">
    <location>
        <begin position="763"/>
        <end position="778"/>
    </location>
</feature>
<feature type="compositionally biased region" description="Low complexity" evidence="1">
    <location>
        <begin position="154"/>
        <end position="177"/>
    </location>
</feature>
<feature type="compositionally biased region" description="Low complexity" evidence="1">
    <location>
        <begin position="627"/>
        <end position="647"/>
    </location>
</feature>